<gene>
    <name evidence="2" type="ORF">NPE20_09660</name>
</gene>
<sequence>MNKLLRYIFFIVTILAITGDDIFAQVADMRSGLRPSSNQPISQLNRSGRVGTNNSRTSKGKKLEAARNRFISQQLSLTDNEARRFWPVYNQYQQELTAVRVLKRLNNSSASVNGTEQIDKEIAYDNQLVTIRKKYRDIFLKILPPEKVSELYKSEREFTDELIKQLSERSVRAGN</sequence>
<name>A0ABT1T0V0_9SPHI</name>
<reference evidence="2 3" key="1">
    <citation type="submission" date="2022-07" db="EMBL/GenBank/DDBJ databases">
        <title>Mucilaginibacter sp. JC4.</title>
        <authorList>
            <person name="Le V."/>
            <person name="Ko S.-R."/>
            <person name="Ahn C.-Y."/>
            <person name="Oh H.-M."/>
        </authorList>
    </citation>
    <scope>NUCLEOTIDE SEQUENCE [LARGE SCALE GENOMIC DNA]</scope>
    <source>
        <strain evidence="2 3">JC4</strain>
    </source>
</reference>
<evidence type="ECO:0000256" key="1">
    <source>
        <dbReference type="SAM" id="MobiDB-lite"/>
    </source>
</evidence>
<keyword evidence="3" id="KW-1185">Reference proteome</keyword>
<evidence type="ECO:0000313" key="3">
    <source>
        <dbReference type="Proteomes" id="UP001204376"/>
    </source>
</evidence>
<dbReference type="RefSeq" id="WP_256538406.1">
    <property type="nucleotide sequence ID" value="NZ_JANHOH010000001.1"/>
</dbReference>
<feature type="region of interest" description="Disordered" evidence="1">
    <location>
        <begin position="33"/>
        <end position="61"/>
    </location>
</feature>
<comment type="caution">
    <text evidence="2">The sequence shown here is derived from an EMBL/GenBank/DDBJ whole genome shotgun (WGS) entry which is preliminary data.</text>
</comment>
<protein>
    <recommendedName>
        <fullName evidence="4">Sensor of ECF-type sigma factor</fullName>
    </recommendedName>
</protein>
<dbReference type="EMBL" id="JANHOH010000001">
    <property type="protein sequence ID" value="MCQ6958225.1"/>
    <property type="molecule type" value="Genomic_DNA"/>
</dbReference>
<evidence type="ECO:0000313" key="2">
    <source>
        <dbReference type="EMBL" id="MCQ6958225.1"/>
    </source>
</evidence>
<organism evidence="2 3">
    <name type="scientific">Mucilaginibacter aquariorum</name>
    <dbReference type="NCBI Taxonomy" id="2967225"/>
    <lineage>
        <taxon>Bacteria</taxon>
        <taxon>Pseudomonadati</taxon>
        <taxon>Bacteroidota</taxon>
        <taxon>Sphingobacteriia</taxon>
        <taxon>Sphingobacteriales</taxon>
        <taxon>Sphingobacteriaceae</taxon>
        <taxon>Mucilaginibacter</taxon>
    </lineage>
</organism>
<proteinExistence type="predicted"/>
<feature type="compositionally biased region" description="Polar residues" evidence="1">
    <location>
        <begin position="34"/>
        <end position="57"/>
    </location>
</feature>
<accession>A0ABT1T0V0</accession>
<dbReference type="Proteomes" id="UP001204376">
    <property type="component" value="Unassembled WGS sequence"/>
</dbReference>
<evidence type="ECO:0008006" key="4">
    <source>
        <dbReference type="Google" id="ProtNLM"/>
    </source>
</evidence>